<dbReference type="InterPro" id="IPR017871">
    <property type="entry name" value="ABC_transporter-like_CS"/>
</dbReference>
<organism evidence="6">
    <name type="scientific">candidate division WOR-3 bacterium</name>
    <dbReference type="NCBI Taxonomy" id="2052148"/>
    <lineage>
        <taxon>Bacteria</taxon>
        <taxon>Bacteria division WOR-3</taxon>
    </lineage>
</organism>
<dbReference type="Gene3D" id="3.40.50.300">
    <property type="entry name" value="P-loop containing nucleotide triphosphate hydrolases"/>
    <property type="match status" value="1"/>
</dbReference>
<dbReference type="InterPro" id="IPR017911">
    <property type="entry name" value="MacB-like_ATP-bd"/>
</dbReference>
<name>A0A7V3UZM2_UNCW3</name>
<dbReference type="SMART" id="SM00382">
    <property type="entry name" value="AAA"/>
    <property type="match status" value="1"/>
</dbReference>
<evidence type="ECO:0000313" key="6">
    <source>
        <dbReference type="EMBL" id="HGD13023.1"/>
    </source>
</evidence>
<dbReference type="PROSITE" id="PS00211">
    <property type="entry name" value="ABC_TRANSPORTER_1"/>
    <property type="match status" value="1"/>
</dbReference>
<dbReference type="Pfam" id="PF00005">
    <property type="entry name" value="ABC_tran"/>
    <property type="match status" value="1"/>
</dbReference>
<gene>
    <name evidence="6" type="ORF">ENX16_02955</name>
</gene>
<dbReference type="PROSITE" id="PS50893">
    <property type="entry name" value="ABC_TRANSPORTER_2"/>
    <property type="match status" value="1"/>
</dbReference>
<evidence type="ECO:0000256" key="2">
    <source>
        <dbReference type="ARBA" id="ARBA00022448"/>
    </source>
</evidence>
<evidence type="ECO:0000256" key="1">
    <source>
        <dbReference type="ARBA" id="ARBA00005417"/>
    </source>
</evidence>
<dbReference type="SUPFAM" id="SSF52540">
    <property type="entry name" value="P-loop containing nucleoside triphosphate hydrolases"/>
    <property type="match status" value="1"/>
</dbReference>
<dbReference type="AlphaFoldDB" id="A0A7V3UZM2"/>
<dbReference type="InterPro" id="IPR003439">
    <property type="entry name" value="ABC_transporter-like_ATP-bd"/>
</dbReference>
<dbReference type="PANTHER" id="PTHR24220:SF689">
    <property type="entry name" value="LIPOPROTEIN-RELEASING SYSTEM ATP-BINDING PROTEIN LOLD"/>
    <property type="match status" value="1"/>
</dbReference>
<dbReference type="GO" id="GO:0016887">
    <property type="term" value="F:ATP hydrolysis activity"/>
    <property type="evidence" value="ECO:0007669"/>
    <property type="project" value="InterPro"/>
</dbReference>
<feature type="domain" description="ABC transporter" evidence="5">
    <location>
        <begin position="2"/>
        <end position="232"/>
    </location>
</feature>
<dbReference type="GO" id="GO:0098796">
    <property type="term" value="C:membrane protein complex"/>
    <property type="evidence" value="ECO:0007669"/>
    <property type="project" value="UniProtKB-ARBA"/>
</dbReference>
<dbReference type="FunFam" id="3.40.50.300:FF:000032">
    <property type="entry name" value="Export ABC transporter ATP-binding protein"/>
    <property type="match status" value="1"/>
</dbReference>
<sequence>MLIAEDIWRSFQTGPERLEVLKGVSLEVRKGELVAIVGPSGSGKSTLLHILGGLDRPDRGRVILDSCDIFNYPETRLPELRSQKVGFVFQFHHLLSEFSVLENVAVPLLIAGMERREALKRAGEVLSEVGFSSRLQHKPAELSGGERALVAVARALANSPAIIFADEPTGNLDARSTEVLMNLLVRLCRSGRTMLVVTHNERVARVAMRTLVLQDGRLVEKMTDDAIGKERS</sequence>
<evidence type="ECO:0000259" key="5">
    <source>
        <dbReference type="PROSITE" id="PS50893"/>
    </source>
</evidence>
<accession>A0A7V3UZM2</accession>
<protein>
    <submittedName>
        <fullName evidence="6">ABC transporter ATP-binding protein</fullName>
    </submittedName>
</protein>
<evidence type="ECO:0000256" key="3">
    <source>
        <dbReference type="ARBA" id="ARBA00022741"/>
    </source>
</evidence>
<dbReference type="InterPro" id="IPR015854">
    <property type="entry name" value="ABC_transpr_LolD-like"/>
</dbReference>
<dbReference type="GO" id="GO:0005886">
    <property type="term" value="C:plasma membrane"/>
    <property type="evidence" value="ECO:0007669"/>
    <property type="project" value="TreeGrafter"/>
</dbReference>
<keyword evidence="4 6" id="KW-0067">ATP-binding</keyword>
<dbReference type="InterPro" id="IPR003593">
    <property type="entry name" value="AAA+_ATPase"/>
</dbReference>
<keyword evidence="2" id="KW-0813">Transport</keyword>
<proteinExistence type="inferred from homology"/>
<dbReference type="EMBL" id="DTMZ01000068">
    <property type="protein sequence ID" value="HGD13023.1"/>
    <property type="molecule type" value="Genomic_DNA"/>
</dbReference>
<dbReference type="PANTHER" id="PTHR24220">
    <property type="entry name" value="IMPORT ATP-BINDING PROTEIN"/>
    <property type="match status" value="1"/>
</dbReference>
<evidence type="ECO:0000256" key="4">
    <source>
        <dbReference type="ARBA" id="ARBA00022840"/>
    </source>
</evidence>
<dbReference type="CDD" id="cd03255">
    <property type="entry name" value="ABC_MJ0796_LolCDE_FtsE"/>
    <property type="match status" value="1"/>
</dbReference>
<reference evidence="6" key="1">
    <citation type="journal article" date="2020" name="mSystems">
        <title>Genome- and Community-Level Interaction Insights into Carbon Utilization and Element Cycling Functions of Hydrothermarchaeota in Hydrothermal Sediment.</title>
        <authorList>
            <person name="Zhou Z."/>
            <person name="Liu Y."/>
            <person name="Xu W."/>
            <person name="Pan J."/>
            <person name="Luo Z.H."/>
            <person name="Li M."/>
        </authorList>
    </citation>
    <scope>NUCLEOTIDE SEQUENCE [LARGE SCALE GENOMIC DNA]</scope>
    <source>
        <strain evidence="6">SpSt-914</strain>
    </source>
</reference>
<comment type="similarity">
    <text evidence="1">Belongs to the ABC transporter superfamily.</text>
</comment>
<dbReference type="GO" id="GO:0022857">
    <property type="term" value="F:transmembrane transporter activity"/>
    <property type="evidence" value="ECO:0007669"/>
    <property type="project" value="TreeGrafter"/>
</dbReference>
<dbReference type="InterPro" id="IPR027417">
    <property type="entry name" value="P-loop_NTPase"/>
</dbReference>
<comment type="caution">
    <text evidence="6">The sequence shown here is derived from an EMBL/GenBank/DDBJ whole genome shotgun (WGS) entry which is preliminary data.</text>
</comment>
<keyword evidence="3" id="KW-0547">Nucleotide-binding</keyword>
<dbReference type="GO" id="GO:0005524">
    <property type="term" value="F:ATP binding"/>
    <property type="evidence" value="ECO:0007669"/>
    <property type="project" value="UniProtKB-KW"/>
</dbReference>